<dbReference type="AlphaFoldDB" id="A0A1B0D3A1"/>
<sequence>MTEKVYGKQESQNEKALRKARRDLERERRKLEMEEKKLQIEIKKNFEAGYKEVCSLLTKQLVELRKQKNRTYAANRKIMSVSLKNKIFGAHTSLSRDMATAVKTMGEMNTMMGPEKITGNIRAFQKAYLKMDMIDELNIILRLPIDKEKQDKESK</sequence>
<evidence type="ECO:0000313" key="2">
    <source>
        <dbReference type="EnsemblMetazoa" id="PPAI001824-PA"/>
    </source>
</evidence>
<evidence type="ECO:0000256" key="1">
    <source>
        <dbReference type="ARBA" id="ARBA00006190"/>
    </source>
</evidence>
<reference evidence="2" key="1">
    <citation type="submission" date="2022-08" db="UniProtKB">
        <authorList>
            <consortium name="EnsemblMetazoa"/>
        </authorList>
    </citation>
    <scope>IDENTIFICATION</scope>
    <source>
        <strain evidence="2">Israel</strain>
    </source>
</reference>
<dbReference type="VEuPathDB" id="VectorBase:PPAPM1_003041"/>
<dbReference type="GO" id="GO:0007034">
    <property type="term" value="P:vacuolar transport"/>
    <property type="evidence" value="ECO:0007669"/>
    <property type="project" value="InterPro"/>
</dbReference>
<dbReference type="EMBL" id="AJVK01023393">
    <property type="status" value="NOT_ANNOTATED_CDS"/>
    <property type="molecule type" value="Genomic_DNA"/>
</dbReference>
<dbReference type="EMBL" id="AJVK01023392">
    <property type="status" value="NOT_ANNOTATED_CDS"/>
    <property type="molecule type" value="Genomic_DNA"/>
</dbReference>
<dbReference type="InterPro" id="IPR005024">
    <property type="entry name" value="Snf7_fam"/>
</dbReference>
<dbReference type="Gene3D" id="6.10.140.1230">
    <property type="match status" value="1"/>
</dbReference>
<organism evidence="2 3">
    <name type="scientific">Phlebotomus papatasi</name>
    <name type="common">Sandfly</name>
    <dbReference type="NCBI Taxonomy" id="29031"/>
    <lineage>
        <taxon>Eukaryota</taxon>
        <taxon>Metazoa</taxon>
        <taxon>Ecdysozoa</taxon>
        <taxon>Arthropoda</taxon>
        <taxon>Hexapoda</taxon>
        <taxon>Insecta</taxon>
        <taxon>Pterygota</taxon>
        <taxon>Neoptera</taxon>
        <taxon>Endopterygota</taxon>
        <taxon>Diptera</taxon>
        <taxon>Nematocera</taxon>
        <taxon>Psychodoidea</taxon>
        <taxon>Psychodidae</taxon>
        <taxon>Phlebotomus</taxon>
        <taxon>Phlebotomus</taxon>
    </lineage>
</organism>
<keyword evidence="3" id="KW-1185">Reference proteome</keyword>
<protein>
    <submittedName>
        <fullName evidence="2">Uncharacterized protein</fullName>
    </submittedName>
</protein>
<dbReference type="EnsemblMetazoa" id="PPAI001824-RA">
    <property type="protein sequence ID" value="PPAI001824-PA"/>
    <property type="gene ID" value="PPAI001824"/>
</dbReference>
<dbReference type="EMBL" id="AJVK01023390">
    <property type="status" value="NOT_ANNOTATED_CDS"/>
    <property type="molecule type" value="Genomic_DNA"/>
</dbReference>
<proteinExistence type="inferred from homology"/>
<name>A0A1B0D3A1_PHLPP</name>
<dbReference type="PANTHER" id="PTHR10476">
    <property type="entry name" value="CHARGED MULTIVESICULAR BODY PROTEIN"/>
    <property type="match status" value="1"/>
</dbReference>
<dbReference type="EMBL" id="AJVK01023391">
    <property type="status" value="NOT_ANNOTATED_CDS"/>
    <property type="molecule type" value="Genomic_DNA"/>
</dbReference>
<comment type="similarity">
    <text evidence="1">Belongs to the SNF7 family.</text>
</comment>
<dbReference type="VEuPathDB" id="VectorBase:PPAI001824"/>
<dbReference type="Pfam" id="PF03357">
    <property type="entry name" value="Snf7"/>
    <property type="match status" value="1"/>
</dbReference>
<accession>A0A1B0D3A1</accession>
<evidence type="ECO:0000313" key="3">
    <source>
        <dbReference type="Proteomes" id="UP000092462"/>
    </source>
</evidence>
<dbReference type="Proteomes" id="UP000092462">
    <property type="component" value="Unassembled WGS sequence"/>
</dbReference>